<name>A0A3M7RCV2_BRAPC</name>
<dbReference type="EMBL" id="REGN01003698">
    <property type="protein sequence ID" value="RNA21291.1"/>
    <property type="molecule type" value="Genomic_DNA"/>
</dbReference>
<proteinExistence type="predicted"/>
<organism evidence="1 2">
    <name type="scientific">Brachionus plicatilis</name>
    <name type="common">Marine rotifer</name>
    <name type="synonym">Brachionus muelleri</name>
    <dbReference type="NCBI Taxonomy" id="10195"/>
    <lineage>
        <taxon>Eukaryota</taxon>
        <taxon>Metazoa</taxon>
        <taxon>Spiralia</taxon>
        <taxon>Gnathifera</taxon>
        <taxon>Rotifera</taxon>
        <taxon>Eurotatoria</taxon>
        <taxon>Monogononta</taxon>
        <taxon>Pseudotrocha</taxon>
        <taxon>Ploima</taxon>
        <taxon>Brachionidae</taxon>
        <taxon>Brachionus</taxon>
    </lineage>
</organism>
<dbReference type="AlphaFoldDB" id="A0A3M7RCV2"/>
<accession>A0A3M7RCV2</accession>
<evidence type="ECO:0000313" key="2">
    <source>
        <dbReference type="Proteomes" id="UP000276133"/>
    </source>
</evidence>
<comment type="caution">
    <text evidence="1">The sequence shown here is derived from an EMBL/GenBank/DDBJ whole genome shotgun (WGS) entry which is preliminary data.</text>
</comment>
<dbReference type="Proteomes" id="UP000276133">
    <property type="component" value="Unassembled WGS sequence"/>
</dbReference>
<keyword evidence="2" id="KW-1185">Reference proteome</keyword>
<reference evidence="1 2" key="1">
    <citation type="journal article" date="2018" name="Sci. Rep.">
        <title>Genomic signatures of local adaptation to the degree of environmental predictability in rotifers.</title>
        <authorList>
            <person name="Franch-Gras L."/>
            <person name="Hahn C."/>
            <person name="Garcia-Roger E.M."/>
            <person name="Carmona M.J."/>
            <person name="Serra M."/>
            <person name="Gomez A."/>
        </authorList>
    </citation>
    <scope>NUCLEOTIDE SEQUENCE [LARGE SCALE GENOMIC DNA]</scope>
    <source>
        <strain evidence="1">HYR1</strain>
    </source>
</reference>
<protein>
    <submittedName>
        <fullName evidence="1">Uncharacterized protein</fullName>
    </submittedName>
</protein>
<sequence length="71" mass="7850">MTCQLRNLALKSRDNVIGLESTKNTKIIQSHDFNINLILNRVRSLSPTVGSATIHCGHCHYTVGDSIMRVG</sequence>
<evidence type="ECO:0000313" key="1">
    <source>
        <dbReference type="EMBL" id="RNA21291.1"/>
    </source>
</evidence>
<gene>
    <name evidence="1" type="ORF">BpHYR1_022698</name>
</gene>